<evidence type="ECO:0000256" key="6">
    <source>
        <dbReference type="SAM" id="Phobius"/>
    </source>
</evidence>
<dbReference type="AlphaFoldDB" id="A0A9D5M286"/>
<evidence type="ECO:0000256" key="1">
    <source>
        <dbReference type="ARBA" id="ARBA00004651"/>
    </source>
</evidence>
<dbReference type="EMBL" id="JADCKB010000029">
    <property type="protein sequence ID" value="MBE5040965.1"/>
    <property type="molecule type" value="Genomic_DNA"/>
</dbReference>
<organism evidence="7 8">
    <name type="scientific">Ructibacterium gallinarum</name>
    <dbReference type="NCBI Taxonomy" id="2779355"/>
    <lineage>
        <taxon>Bacteria</taxon>
        <taxon>Bacillati</taxon>
        <taxon>Bacillota</taxon>
        <taxon>Clostridia</taxon>
        <taxon>Eubacteriales</taxon>
        <taxon>Oscillospiraceae</taxon>
        <taxon>Ructibacterium</taxon>
    </lineage>
</organism>
<keyword evidence="8" id="KW-1185">Reference proteome</keyword>
<name>A0A9D5M286_9FIRM</name>
<feature type="transmembrane region" description="Helical" evidence="6">
    <location>
        <begin position="406"/>
        <end position="424"/>
    </location>
</feature>
<comment type="subcellular location">
    <subcellularLocation>
        <location evidence="1">Cell membrane</location>
        <topology evidence="1">Multi-pass membrane protein</topology>
    </subcellularLocation>
</comment>
<keyword evidence="4 6" id="KW-1133">Transmembrane helix</keyword>
<comment type="caution">
    <text evidence="7">The sequence shown here is derived from an EMBL/GenBank/DDBJ whole genome shotgun (WGS) entry which is preliminary data.</text>
</comment>
<keyword evidence="3 6" id="KW-0812">Transmembrane</keyword>
<sequence>MKNQVLKNAMILGASGIMAKSFDFAFRAFYSRSLGTEGMGLLSLGFGFHGVMLTVSTAGLGVAVSKVVSEYLEKKDYGAVRQCMKIAVYGVTCLSLLVILLTLVSAEWIAGSILGDSRVAPSLCCLVPSILFMGISYCLKGYFYAARKTIIPASSEFVEQAVKCCIITLLLKWMLPRGIGYGCTAVFCGISIGEFSSCLYLSLFFKKEAKKLRACTIRKGILRSLVKISFPAMLTSLTGSSLRMQEEVWIVSAFKRFGMSHAEAISSLGMIHGMVMPMLVFPLTLAGSVTTLLVPEIARANASANPKRLGRLVKKVYGFGLVAGCGVLLVFQLFSDQLSQGIFHAPSIAPAVQRLSVLCPLMFLDSLSCAVLNGLGRQFSLLAYNLSDSFLRLLGIFVLVPRYGMPALLGVIAASNLFTCTLTMRKAIRNSGLIKSLEEFPGFKNFLRKRHV</sequence>
<feature type="transmembrane region" description="Helical" evidence="6">
    <location>
        <begin position="42"/>
        <end position="65"/>
    </location>
</feature>
<feature type="transmembrane region" description="Helical" evidence="6">
    <location>
        <begin position="316"/>
        <end position="335"/>
    </location>
</feature>
<protein>
    <submittedName>
        <fullName evidence="7">Oligosaccharide flippase family protein</fullName>
    </submittedName>
</protein>
<dbReference type="PANTHER" id="PTHR30250:SF21">
    <property type="entry name" value="LIPID II FLIPPASE MURJ"/>
    <property type="match status" value="1"/>
</dbReference>
<evidence type="ECO:0000256" key="2">
    <source>
        <dbReference type="ARBA" id="ARBA00022475"/>
    </source>
</evidence>
<dbReference type="Proteomes" id="UP000806542">
    <property type="component" value="Unassembled WGS sequence"/>
</dbReference>
<evidence type="ECO:0000313" key="7">
    <source>
        <dbReference type="EMBL" id="MBE5040965.1"/>
    </source>
</evidence>
<reference evidence="7" key="1">
    <citation type="submission" date="2020-10" db="EMBL/GenBank/DDBJ databases">
        <title>ChiBAC.</title>
        <authorList>
            <person name="Zenner C."/>
            <person name="Hitch T.C.A."/>
            <person name="Clavel T."/>
        </authorList>
    </citation>
    <scope>NUCLEOTIDE SEQUENCE</scope>
    <source>
        <strain evidence="7">DSM 107454</strain>
    </source>
</reference>
<dbReference type="InterPro" id="IPR050833">
    <property type="entry name" value="Poly_Biosynth_Transport"/>
</dbReference>
<feature type="transmembrane region" description="Helical" evidence="6">
    <location>
        <begin position="179"/>
        <end position="205"/>
    </location>
</feature>
<keyword evidence="5 6" id="KW-0472">Membrane</keyword>
<proteinExistence type="predicted"/>
<feature type="transmembrane region" description="Helical" evidence="6">
    <location>
        <begin position="86"/>
        <end position="106"/>
    </location>
</feature>
<dbReference type="Pfam" id="PF01943">
    <property type="entry name" value="Polysacc_synt"/>
    <property type="match status" value="1"/>
</dbReference>
<dbReference type="RefSeq" id="WP_226393504.1">
    <property type="nucleotide sequence ID" value="NZ_JADCKB010000029.1"/>
</dbReference>
<dbReference type="PANTHER" id="PTHR30250">
    <property type="entry name" value="PST FAMILY PREDICTED COLANIC ACID TRANSPORTER"/>
    <property type="match status" value="1"/>
</dbReference>
<accession>A0A9D5M286</accession>
<feature type="transmembrane region" description="Helical" evidence="6">
    <location>
        <begin position="264"/>
        <end position="295"/>
    </location>
</feature>
<evidence type="ECO:0000256" key="5">
    <source>
        <dbReference type="ARBA" id="ARBA00023136"/>
    </source>
</evidence>
<keyword evidence="2" id="KW-1003">Cell membrane</keyword>
<evidence type="ECO:0000256" key="4">
    <source>
        <dbReference type="ARBA" id="ARBA00022989"/>
    </source>
</evidence>
<feature type="transmembrane region" description="Helical" evidence="6">
    <location>
        <begin position="126"/>
        <end position="145"/>
    </location>
</feature>
<dbReference type="GO" id="GO:0005886">
    <property type="term" value="C:plasma membrane"/>
    <property type="evidence" value="ECO:0007669"/>
    <property type="project" value="UniProtKB-SubCell"/>
</dbReference>
<dbReference type="InterPro" id="IPR002797">
    <property type="entry name" value="Polysacc_synth"/>
</dbReference>
<feature type="transmembrane region" description="Helical" evidence="6">
    <location>
        <begin position="9"/>
        <end position="30"/>
    </location>
</feature>
<gene>
    <name evidence="7" type="ORF">INF28_10900</name>
</gene>
<evidence type="ECO:0000313" key="8">
    <source>
        <dbReference type="Proteomes" id="UP000806542"/>
    </source>
</evidence>
<evidence type="ECO:0000256" key="3">
    <source>
        <dbReference type="ARBA" id="ARBA00022692"/>
    </source>
</evidence>